<organism evidence="2 3">
    <name type="scientific">Nocardia jiangxiensis</name>
    <dbReference type="NCBI Taxonomy" id="282685"/>
    <lineage>
        <taxon>Bacteria</taxon>
        <taxon>Bacillati</taxon>
        <taxon>Actinomycetota</taxon>
        <taxon>Actinomycetes</taxon>
        <taxon>Mycobacteriales</taxon>
        <taxon>Nocardiaceae</taxon>
        <taxon>Nocardia</taxon>
    </lineage>
</organism>
<keyword evidence="3" id="KW-1185">Reference proteome</keyword>
<evidence type="ECO:0000313" key="2">
    <source>
        <dbReference type="EMBL" id="MFF3572012.1"/>
    </source>
</evidence>
<evidence type="ECO:0000256" key="1">
    <source>
        <dbReference type="SAM" id="SignalP"/>
    </source>
</evidence>
<keyword evidence="1" id="KW-0732">Signal</keyword>
<comment type="caution">
    <text evidence="2">The sequence shown here is derived from an EMBL/GenBank/DDBJ whole genome shotgun (WGS) entry which is preliminary data.</text>
</comment>
<sequence length="118" mass="11664">MRRILFTVSALAALALTPGLAAAQGPGQVTIRVQASTLSTNFPVTGLSTSFTPCSGGSMVASATTGPKGTGTASVPLGCYRVKVTAVPSGCSLDGNPTAQVVALPGMSPQAAFHVRCA</sequence>
<dbReference type="RefSeq" id="WP_387405726.1">
    <property type="nucleotide sequence ID" value="NZ_JBIAQY010000012.1"/>
</dbReference>
<proteinExistence type="predicted"/>
<feature type="chain" id="PRO_5047463578" description="Carboxypeptidase regulatory-like domain-containing protein" evidence="1">
    <location>
        <begin position="24"/>
        <end position="118"/>
    </location>
</feature>
<accession>A0ABW6S6U3</accession>
<protein>
    <recommendedName>
        <fullName evidence="4">Carboxypeptidase regulatory-like domain-containing protein</fullName>
    </recommendedName>
</protein>
<feature type="signal peptide" evidence="1">
    <location>
        <begin position="1"/>
        <end position="23"/>
    </location>
</feature>
<name>A0ABW6S6U3_9NOCA</name>
<evidence type="ECO:0008006" key="4">
    <source>
        <dbReference type="Google" id="ProtNLM"/>
    </source>
</evidence>
<dbReference type="Proteomes" id="UP001601992">
    <property type="component" value="Unassembled WGS sequence"/>
</dbReference>
<dbReference type="EMBL" id="JBIAQY010000012">
    <property type="protein sequence ID" value="MFF3572012.1"/>
    <property type="molecule type" value="Genomic_DNA"/>
</dbReference>
<evidence type="ECO:0000313" key="3">
    <source>
        <dbReference type="Proteomes" id="UP001601992"/>
    </source>
</evidence>
<reference evidence="2 3" key="1">
    <citation type="submission" date="2024-10" db="EMBL/GenBank/DDBJ databases">
        <title>The Natural Products Discovery Center: Release of the First 8490 Sequenced Strains for Exploring Actinobacteria Biosynthetic Diversity.</title>
        <authorList>
            <person name="Kalkreuter E."/>
            <person name="Kautsar S.A."/>
            <person name="Yang D."/>
            <person name="Bader C.D."/>
            <person name="Teijaro C.N."/>
            <person name="Fluegel L."/>
            <person name="Davis C.M."/>
            <person name="Simpson J.R."/>
            <person name="Lauterbach L."/>
            <person name="Steele A.D."/>
            <person name="Gui C."/>
            <person name="Meng S."/>
            <person name="Li G."/>
            <person name="Viehrig K."/>
            <person name="Ye F."/>
            <person name="Su P."/>
            <person name="Kiefer A.F."/>
            <person name="Nichols A."/>
            <person name="Cepeda A.J."/>
            <person name="Yan W."/>
            <person name="Fan B."/>
            <person name="Jiang Y."/>
            <person name="Adhikari A."/>
            <person name="Zheng C.-J."/>
            <person name="Schuster L."/>
            <person name="Cowan T.M."/>
            <person name="Smanski M.J."/>
            <person name="Chevrette M.G."/>
            <person name="De Carvalho L.P.S."/>
            <person name="Shen B."/>
        </authorList>
    </citation>
    <scope>NUCLEOTIDE SEQUENCE [LARGE SCALE GENOMIC DNA]</scope>
    <source>
        <strain evidence="2 3">NPDC002593</strain>
    </source>
</reference>
<gene>
    <name evidence="2" type="ORF">ACFYXQ_29960</name>
</gene>